<protein>
    <submittedName>
        <fullName evidence="1">Uncharacterized protein</fullName>
    </submittedName>
</protein>
<name>A0ACB7YBG1_9ERIC</name>
<organism evidence="1 2">
    <name type="scientific">Vaccinium darrowii</name>
    <dbReference type="NCBI Taxonomy" id="229202"/>
    <lineage>
        <taxon>Eukaryota</taxon>
        <taxon>Viridiplantae</taxon>
        <taxon>Streptophyta</taxon>
        <taxon>Embryophyta</taxon>
        <taxon>Tracheophyta</taxon>
        <taxon>Spermatophyta</taxon>
        <taxon>Magnoliopsida</taxon>
        <taxon>eudicotyledons</taxon>
        <taxon>Gunneridae</taxon>
        <taxon>Pentapetalae</taxon>
        <taxon>asterids</taxon>
        <taxon>Ericales</taxon>
        <taxon>Ericaceae</taxon>
        <taxon>Vaccinioideae</taxon>
        <taxon>Vaccinieae</taxon>
        <taxon>Vaccinium</taxon>
    </lineage>
</organism>
<dbReference type="Proteomes" id="UP000828048">
    <property type="component" value="Chromosome 7"/>
</dbReference>
<gene>
    <name evidence="1" type="ORF">Vadar_033100</name>
</gene>
<evidence type="ECO:0000313" key="1">
    <source>
        <dbReference type="EMBL" id="KAH7850447.1"/>
    </source>
</evidence>
<evidence type="ECO:0000313" key="2">
    <source>
        <dbReference type="Proteomes" id="UP000828048"/>
    </source>
</evidence>
<keyword evidence="2" id="KW-1185">Reference proteome</keyword>
<dbReference type="EMBL" id="CM037157">
    <property type="protein sequence ID" value="KAH7850447.1"/>
    <property type="molecule type" value="Genomic_DNA"/>
</dbReference>
<proteinExistence type="predicted"/>
<reference evidence="1 2" key="1">
    <citation type="journal article" date="2021" name="Hortic Res">
        <title>High-quality reference genome and annotation aids understanding of berry development for evergreen blueberry (Vaccinium darrowii).</title>
        <authorList>
            <person name="Yu J."/>
            <person name="Hulse-Kemp A.M."/>
            <person name="Babiker E."/>
            <person name="Staton M."/>
        </authorList>
    </citation>
    <scope>NUCLEOTIDE SEQUENCE [LARGE SCALE GENOMIC DNA]</scope>
    <source>
        <strain evidence="2">cv. NJ 8807/NJ 8810</strain>
        <tissue evidence="1">Young leaf</tissue>
    </source>
</reference>
<accession>A0ACB7YBG1</accession>
<comment type="caution">
    <text evidence="1">The sequence shown here is derived from an EMBL/GenBank/DDBJ whole genome shotgun (WGS) entry which is preliminary data.</text>
</comment>
<sequence length="226" mass="25083">MEKQKSKNKFLKFLPRAASAVKFQNPPFSPDKLRPHAGKNFSGTFLSIIPVEARRNTKNSTTATFEVQEPTSPKVSCMGQIKHKKKIKADSKPVLAQSEAKRITPAFRKVLSIGAKPHGRKSDASFDKSGLPDRAPSLSQMRRFASGREPVRDFDWGMDVKAVDEDVGDYCSGEESEGEEREGIVPFSAPILGGGVTMEPRKEINLWKRRTMAQPSPLQVNTLVRS</sequence>